<organism evidence="2 3">
    <name type="scientific">Hapsidospora chrysogenum (strain ATCC 11550 / CBS 779.69 / DSM 880 / IAM 14645 / JCM 23072 / IMI 49137)</name>
    <name type="common">Acremonium chrysogenum</name>
    <dbReference type="NCBI Taxonomy" id="857340"/>
    <lineage>
        <taxon>Eukaryota</taxon>
        <taxon>Fungi</taxon>
        <taxon>Dikarya</taxon>
        <taxon>Ascomycota</taxon>
        <taxon>Pezizomycotina</taxon>
        <taxon>Sordariomycetes</taxon>
        <taxon>Hypocreomycetidae</taxon>
        <taxon>Hypocreales</taxon>
        <taxon>Bionectriaceae</taxon>
        <taxon>Hapsidospora</taxon>
    </lineage>
</organism>
<protein>
    <submittedName>
        <fullName evidence="2">Uncharacterized protein</fullName>
    </submittedName>
</protein>
<evidence type="ECO:0000313" key="2">
    <source>
        <dbReference type="EMBL" id="KFH40315.1"/>
    </source>
</evidence>
<dbReference type="HOGENOM" id="CLU_2157598_0_0_1"/>
<dbReference type="AlphaFoldDB" id="A0A086ST83"/>
<dbReference type="EMBL" id="JPKY01000234">
    <property type="protein sequence ID" value="KFH40315.1"/>
    <property type="molecule type" value="Genomic_DNA"/>
</dbReference>
<name>A0A086ST83_HAPC1</name>
<accession>A0A086ST83</accession>
<comment type="caution">
    <text evidence="2">The sequence shown here is derived from an EMBL/GenBank/DDBJ whole genome shotgun (WGS) entry which is preliminary data.</text>
</comment>
<evidence type="ECO:0000313" key="3">
    <source>
        <dbReference type="Proteomes" id="UP000029964"/>
    </source>
</evidence>
<dbReference type="Proteomes" id="UP000029964">
    <property type="component" value="Unassembled WGS sequence"/>
</dbReference>
<gene>
    <name evidence="2" type="ORF">ACRE_090260</name>
</gene>
<keyword evidence="3" id="KW-1185">Reference proteome</keyword>
<feature type="compositionally biased region" description="Basic and acidic residues" evidence="1">
    <location>
        <begin position="48"/>
        <end position="63"/>
    </location>
</feature>
<feature type="region of interest" description="Disordered" evidence="1">
    <location>
        <begin position="25"/>
        <end position="111"/>
    </location>
</feature>
<reference evidence="3" key="1">
    <citation type="journal article" date="2014" name="Genome Announc.">
        <title>Genome sequence and annotation of Acremonium chrysogenum, producer of the beta-lactam antibiotic cephalosporin C.</title>
        <authorList>
            <person name="Terfehr D."/>
            <person name="Dahlmann T.A."/>
            <person name="Specht T."/>
            <person name="Zadra I."/>
            <person name="Kuernsteiner H."/>
            <person name="Kueck U."/>
        </authorList>
    </citation>
    <scope>NUCLEOTIDE SEQUENCE [LARGE SCALE GENOMIC DNA]</scope>
    <source>
        <strain evidence="3">ATCC 11550 / CBS 779.69 / DSM 880 / IAM 14645 / JCM 23072 / IMI 49137</strain>
    </source>
</reference>
<feature type="compositionally biased region" description="Polar residues" evidence="1">
    <location>
        <begin position="99"/>
        <end position="111"/>
    </location>
</feature>
<sequence>MPSAVPIILPADALARRQAKQSALAKLAMSGQIDHHPLLPPPSLRPSSVKDEGYEHSPRDRAMTSHGPYPQYLSTASILPPAMRTAATHDLTDTPPNPRSVSSTAPSSPRM</sequence>
<proteinExistence type="predicted"/>
<evidence type="ECO:0000256" key="1">
    <source>
        <dbReference type="SAM" id="MobiDB-lite"/>
    </source>
</evidence>